<dbReference type="SUPFAM" id="SSF55008">
    <property type="entry name" value="HMA, heavy metal-associated domain"/>
    <property type="match status" value="1"/>
</dbReference>
<protein>
    <recommendedName>
        <fullName evidence="1">HMA domain-containing protein</fullName>
    </recommendedName>
</protein>
<sequence length="124" mass="13605">MSQPGPTRCLGKLRDPSPAMVTTTIFISNLHCPSCVASIQEALAALSPAPEFISQSFVSHYVVIRHKASLALDTIRDSLETAGFDIHSIFQNQTSSNDPIEVFGTEPRDPVWKHSLDQAVSKWI</sequence>
<dbReference type="Pfam" id="PF00403">
    <property type="entry name" value="HMA"/>
    <property type="match status" value="1"/>
</dbReference>
<name>A0A6A6JLJ0_WESOR</name>
<dbReference type="RefSeq" id="XP_033655069.1">
    <property type="nucleotide sequence ID" value="XM_033795465.1"/>
</dbReference>
<accession>A0A6A6JLJ0</accession>
<organism evidence="2 3">
    <name type="scientific">Westerdykella ornata</name>
    <dbReference type="NCBI Taxonomy" id="318751"/>
    <lineage>
        <taxon>Eukaryota</taxon>
        <taxon>Fungi</taxon>
        <taxon>Dikarya</taxon>
        <taxon>Ascomycota</taxon>
        <taxon>Pezizomycotina</taxon>
        <taxon>Dothideomycetes</taxon>
        <taxon>Pleosporomycetidae</taxon>
        <taxon>Pleosporales</taxon>
        <taxon>Sporormiaceae</taxon>
        <taxon>Westerdykella</taxon>
    </lineage>
</organism>
<dbReference type="GO" id="GO:0046872">
    <property type="term" value="F:metal ion binding"/>
    <property type="evidence" value="ECO:0007669"/>
    <property type="project" value="InterPro"/>
</dbReference>
<feature type="domain" description="HMA" evidence="1">
    <location>
        <begin position="24"/>
        <end position="85"/>
    </location>
</feature>
<proteinExistence type="predicted"/>
<gene>
    <name evidence="2" type="ORF">EI97DRAFT_374662</name>
</gene>
<reference evidence="2" key="1">
    <citation type="journal article" date="2020" name="Stud. Mycol.">
        <title>101 Dothideomycetes genomes: a test case for predicting lifestyles and emergence of pathogens.</title>
        <authorList>
            <person name="Haridas S."/>
            <person name="Albert R."/>
            <person name="Binder M."/>
            <person name="Bloem J."/>
            <person name="Labutti K."/>
            <person name="Salamov A."/>
            <person name="Andreopoulos B."/>
            <person name="Baker S."/>
            <person name="Barry K."/>
            <person name="Bills G."/>
            <person name="Bluhm B."/>
            <person name="Cannon C."/>
            <person name="Castanera R."/>
            <person name="Culley D."/>
            <person name="Daum C."/>
            <person name="Ezra D."/>
            <person name="Gonzalez J."/>
            <person name="Henrissat B."/>
            <person name="Kuo A."/>
            <person name="Liang C."/>
            <person name="Lipzen A."/>
            <person name="Lutzoni F."/>
            <person name="Magnuson J."/>
            <person name="Mondo S."/>
            <person name="Nolan M."/>
            <person name="Ohm R."/>
            <person name="Pangilinan J."/>
            <person name="Park H.-J."/>
            <person name="Ramirez L."/>
            <person name="Alfaro M."/>
            <person name="Sun H."/>
            <person name="Tritt A."/>
            <person name="Yoshinaga Y."/>
            <person name="Zwiers L.-H."/>
            <person name="Turgeon B."/>
            <person name="Goodwin S."/>
            <person name="Spatafora J."/>
            <person name="Crous P."/>
            <person name="Grigoriev I."/>
        </authorList>
    </citation>
    <scope>NUCLEOTIDE SEQUENCE</scope>
    <source>
        <strain evidence="2">CBS 379.55</strain>
    </source>
</reference>
<dbReference type="InterPro" id="IPR036163">
    <property type="entry name" value="HMA_dom_sf"/>
</dbReference>
<feature type="non-terminal residue" evidence="2">
    <location>
        <position position="124"/>
    </location>
</feature>
<dbReference type="AlphaFoldDB" id="A0A6A6JLJ0"/>
<dbReference type="OrthoDB" id="3784695at2759"/>
<dbReference type="InterPro" id="IPR006121">
    <property type="entry name" value="HMA_dom"/>
</dbReference>
<evidence type="ECO:0000313" key="2">
    <source>
        <dbReference type="EMBL" id="KAF2277530.1"/>
    </source>
</evidence>
<evidence type="ECO:0000259" key="1">
    <source>
        <dbReference type="Pfam" id="PF00403"/>
    </source>
</evidence>
<dbReference type="CDD" id="cd00371">
    <property type="entry name" value="HMA"/>
    <property type="match status" value="1"/>
</dbReference>
<keyword evidence="3" id="KW-1185">Reference proteome</keyword>
<dbReference type="EMBL" id="ML986490">
    <property type="protein sequence ID" value="KAF2277530.1"/>
    <property type="molecule type" value="Genomic_DNA"/>
</dbReference>
<dbReference type="Gene3D" id="3.30.70.100">
    <property type="match status" value="1"/>
</dbReference>
<dbReference type="GeneID" id="54548640"/>
<evidence type="ECO:0000313" key="3">
    <source>
        <dbReference type="Proteomes" id="UP000800097"/>
    </source>
</evidence>
<dbReference type="Proteomes" id="UP000800097">
    <property type="component" value="Unassembled WGS sequence"/>
</dbReference>